<evidence type="ECO:0008006" key="3">
    <source>
        <dbReference type="Google" id="ProtNLM"/>
    </source>
</evidence>
<dbReference type="AlphaFoldDB" id="A0A2A2H7D3"/>
<gene>
    <name evidence="1" type="ORF">ASJ80_12770</name>
</gene>
<dbReference type="Proteomes" id="UP000217784">
    <property type="component" value="Unassembled WGS sequence"/>
</dbReference>
<dbReference type="OrthoDB" id="70010at2157"/>
<reference evidence="1 2" key="1">
    <citation type="journal article" date="2017" name="BMC Genomics">
        <title>Genomic analysis of methanogenic archaea reveals a shift towards energy conservation.</title>
        <authorList>
            <person name="Gilmore S.P."/>
            <person name="Henske J.K."/>
            <person name="Sexton J.A."/>
            <person name="Solomon K.V."/>
            <person name="Seppala S."/>
            <person name="Yoo J.I."/>
            <person name="Huyett L.M."/>
            <person name="Pressman A."/>
            <person name="Cogan J.Z."/>
            <person name="Kivenson V."/>
            <person name="Peng X."/>
            <person name="Tan Y."/>
            <person name="Valentine D.L."/>
            <person name="O'Malley M.A."/>
        </authorList>
    </citation>
    <scope>NUCLEOTIDE SEQUENCE [LARGE SCALE GENOMIC DNA]</scope>
    <source>
        <strain evidence="1 2">M.o.H.</strain>
    </source>
</reference>
<evidence type="ECO:0000313" key="2">
    <source>
        <dbReference type="Proteomes" id="UP000217784"/>
    </source>
</evidence>
<dbReference type="Pfam" id="PF14196">
    <property type="entry name" value="ATC_hydrolase"/>
    <property type="match status" value="1"/>
</dbReference>
<proteinExistence type="predicted"/>
<dbReference type="EMBL" id="LMVM01000012">
    <property type="protein sequence ID" value="PAV05153.1"/>
    <property type="molecule type" value="Genomic_DNA"/>
</dbReference>
<evidence type="ECO:0000313" key="1">
    <source>
        <dbReference type="EMBL" id="PAV05153.1"/>
    </source>
</evidence>
<dbReference type="InterPro" id="IPR026002">
    <property type="entry name" value="ATC_hydrolase-like"/>
</dbReference>
<sequence length="196" mass="21960">MSIRLKLASIWLPDFILKRELDNVSRKTITGLDDLLKEHASLKMETVTLNGKLEQRRSSMATAHNERVKILIQELGYQKAVKLGRSAMFEIGCKLGKEARRKLGVGNNFNDLETAAGILYKILGIEFKIENKDGNMVMVVNRCFLSKYYSPESCMILSAADEGVVCGLNENIGMQFKERITEGAPECIACINEVKL</sequence>
<dbReference type="RefSeq" id="WP_069584979.1">
    <property type="nucleotide sequence ID" value="NZ_LMVM01000012.1"/>
</dbReference>
<keyword evidence="2" id="KW-1185">Reference proteome</keyword>
<name>A0A2A2H7D3_METBR</name>
<comment type="caution">
    <text evidence="1">The sequence shown here is derived from an EMBL/GenBank/DDBJ whole genome shotgun (WGS) entry which is preliminary data.</text>
</comment>
<organism evidence="1 2">
    <name type="scientific">Methanobacterium bryantii</name>
    <dbReference type="NCBI Taxonomy" id="2161"/>
    <lineage>
        <taxon>Archaea</taxon>
        <taxon>Methanobacteriati</taxon>
        <taxon>Methanobacteriota</taxon>
        <taxon>Methanomada group</taxon>
        <taxon>Methanobacteria</taxon>
        <taxon>Methanobacteriales</taxon>
        <taxon>Methanobacteriaceae</taxon>
        <taxon>Methanobacterium</taxon>
    </lineage>
</organism>
<accession>A0A2A2H7D3</accession>
<protein>
    <recommendedName>
        <fullName evidence="3">L-2-amino-thiazoline-4-carboxylic acid hydrolase</fullName>
    </recommendedName>
</protein>